<feature type="transmembrane region" description="Helical" evidence="1">
    <location>
        <begin position="76"/>
        <end position="95"/>
    </location>
</feature>
<keyword evidence="1" id="KW-1133">Transmembrane helix</keyword>
<reference evidence="2" key="1">
    <citation type="submission" date="2021-01" db="EMBL/GenBank/DDBJ databases">
        <title>Whole genome shotgun sequence of Actinoplanes rishiriensis NBRC 108556.</title>
        <authorList>
            <person name="Komaki H."/>
            <person name="Tamura T."/>
        </authorList>
    </citation>
    <scope>NUCLEOTIDE SEQUENCE</scope>
    <source>
        <strain evidence="2">NBRC 108556</strain>
    </source>
</reference>
<protein>
    <submittedName>
        <fullName evidence="2">Uncharacterized protein</fullName>
    </submittedName>
</protein>
<keyword evidence="1" id="KW-0472">Membrane</keyword>
<evidence type="ECO:0000256" key="1">
    <source>
        <dbReference type="SAM" id="Phobius"/>
    </source>
</evidence>
<gene>
    <name evidence="2" type="ORF">Ari01nite_48020</name>
</gene>
<keyword evidence="1" id="KW-0812">Transmembrane</keyword>
<feature type="transmembrane region" description="Helical" evidence="1">
    <location>
        <begin position="47"/>
        <end position="69"/>
    </location>
</feature>
<keyword evidence="3" id="KW-1185">Reference proteome</keyword>
<accession>A0A919K181</accession>
<comment type="caution">
    <text evidence="2">The sequence shown here is derived from an EMBL/GenBank/DDBJ whole genome shotgun (WGS) entry which is preliminary data.</text>
</comment>
<dbReference type="AlphaFoldDB" id="A0A919K181"/>
<feature type="transmembrane region" description="Helical" evidence="1">
    <location>
        <begin position="101"/>
        <end position="121"/>
    </location>
</feature>
<organism evidence="2 3">
    <name type="scientific">Paractinoplanes rishiriensis</name>
    <dbReference type="NCBI Taxonomy" id="1050105"/>
    <lineage>
        <taxon>Bacteria</taxon>
        <taxon>Bacillati</taxon>
        <taxon>Actinomycetota</taxon>
        <taxon>Actinomycetes</taxon>
        <taxon>Micromonosporales</taxon>
        <taxon>Micromonosporaceae</taxon>
        <taxon>Paractinoplanes</taxon>
    </lineage>
</organism>
<name>A0A919K181_9ACTN</name>
<evidence type="ECO:0000313" key="2">
    <source>
        <dbReference type="EMBL" id="GIE97337.1"/>
    </source>
</evidence>
<dbReference type="Proteomes" id="UP000636960">
    <property type="component" value="Unassembled WGS sequence"/>
</dbReference>
<proteinExistence type="predicted"/>
<evidence type="ECO:0000313" key="3">
    <source>
        <dbReference type="Proteomes" id="UP000636960"/>
    </source>
</evidence>
<sequence>MVTQSNGSHTLEDPMRRAAVLLALVVAGLWVATPAQAFAHNHVHNATLHAVLDAFTLVVVSAPVWTALLWAGGNRWLLAGLIGVVQIPVAVIGFVPIVDPYLHLTLFVIAIALTGASLRIVRRQARAAAITAPTHR</sequence>
<dbReference type="EMBL" id="BOMV01000056">
    <property type="protein sequence ID" value="GIE97337.1"/>
    <property type="molecule type" value="Genomic_DNA"/>
</dbReference>